<comment type="caution">
    <text evidence="2">The sequence shown here is derived from an EMBL/GenBank/DDBJ whole genome shotgun (WGS) entry which is preliminary data.</text>
</comment>
<evidence type="ECO:0000313" key="4">
    <source>
        <dbReference type="Proteomes" id="UP000232149"/>
    </source>
</evidence>
<dbReference type="SUPFAM" id="SSF51306">
    <property type="entry name" value="LexA/Signal peptidase"/>
    <property type="match status" value="1"/>
</dbReference>
<keyword evidence="4" id="KW-1185">Reference proteome</keyword>
<dbReference type="Proteomes" id="UP000232149">
    <property type="component" value="Unassembled WGS sequence"/>
</dbReference>
<dbReference type="AlphaFoldDB" id="A0A2M9YI68"/>
<proteinExistence type="predicted"/>
<reference evidence="4 5" key="1">
    <citation type="submission" date="2017-07" db="EMBL/GenBank/DDBJ databases">
        <title>Leptospira spp. isolated from tropical soils.</title>
        <authorList>
            <person name="Thibeaux R."/>
            <person name="Iraola G."/>
            <person name="Ferres I."/>
            <person name="Bierque E."/>
            <person name="Girault D."/>
            <person name="Soupe-Gilbert M.-E."/>
            <person name="Picardeau M."/>
            <person name="Goarant C."/>
        </authorList>
    </citation>
    <scope>NUCLEOTIDE SEQUENCE [LARGE SCALE GENOMIC DNA]</scope>
    <source>
        <strain evidence="2 5">FH2-B-C1</strain>
        <strain evidence="3 4">FH2-B-D1</strain>
    </source>
</reference>
<dbReference type="Proteomes" id="UP000232188">
    <property type="component" value="Unassembled WGS sequence"/>
</dbReference>
<evidence type="ECO:0000313" key="3">
    <source>
        <dbReference type="EMBL" id="PJZ59735.1"/>
    </source>
</evidence>
<evidence type="ECO:0000259" key="1">
    <source>
        <dbReference type="Pfam" id="PF00717"/>
    </source>
</evidence>
<sequence>MLLSNNFNFNTKIPLLKTRLYAGFPSPAEDYFRKGLDLNDLLIKNPETTFAKRVEGNSWSEYGIYDKDIIVIDRSLPLSHNKIASVTYEGEFTLQRIGNIDGTLCFLNAQDDGIYFPIDPSGPVKVWGVVRLVVHIF</sequence>
<evidence type="ECO:0000313" key="5">
    <source>
        <dbReference type="Proteomes" id="UP000232188"/>
    </source>
</evidence>
<dbReference type="RefSeq" id="WP_100787751.1">
    <property type="nucleotide sequence ID" value="NZ_NPDU01000101.1"/>
</dbReference>
<evidence type="ECO:0000313" key="2">
    <source>
        <dbReference type="EMBL" id="PJZ51242.1"/>
    </source>
</evidence>
<dbReference type="EMBL" id="NPDV01000032">
    <property type="protein sequence ID" value="PJZ51242.1"/>
    <property type="molecule type" value="Genomic_DNA"/>
</dbReference>
<dbReference type="EMBL" id="NPDU01000101">
    <property type="protein sequence ID" value="PJZ59735.1"/>
    <property type="molecule type" value="Genomic_DNA"/>
</dbReference>
<dbReference type="InterPro" id="IPR036286">
    <property type="entry name" value="LexA/Signal_pep-like_sf"/>
</dbReference>
<gene>
    <name evidence="3" type="ORF">CH376_22160</name>
    <name evidence="2" type="ORF">CH380_21110</name>
</gene>
<dbReference type="InterPro" id="IPR015927">
    <property type="entry name" value="Peptidase_S24_S26A/B/C"/>
</dbReference>
<protein>
    <submittedName>
        <fullName evidence="2">Peptidase S24</fullName>
    </submittedName>
</protein>
<feature type="domain" description="Peptidase S24/S26A/S26B/S26C" evidence="1">
    <location>
        <begin position="14"/>
        <end position="129"/>
    </location>
</feature>
<dbReference type="Gene3D" id="2.10.109.10">
    <property type="entry name" value="Umud Fragment, subunit A"/>
    <property type="match status" value="1"/>
</dbReference>
<organism evidence="2 5">
    <name type="scientific">Leptospira adleri</name>
    <dbReference type="NCBI Taxonomy" id="2023186"/>
    <lineage>
        <taxon>Bacteria</taxon>
        <taxon>Pseudomonadati</taxon>
        <taxon>Spirochaetota</taxon>
        <taxon>Spirochaetia</taxon>
        <taxon>Leptospirales</taxon>
        <taxon>Leptospiraceae</taxon>
        <taxon>Leptospira</taxon>
    </lineage>
</organism>
<dbReference type="Pfam" id="PF00717">
    <property type="entry name" value="Peptidase_S24"/>
    <property type="match status" value="1"/>
</dbReference>
<name>A0A2M9YI68_9LEPT</name>
<accession>A0A2M9YI68</accession>